<evidence type="ECO:0000256" key="1">
    <source>
        <dbReference type="SAM" id="MobiDB-lite"/>
    </source>
</evidence>
<sequence>MSILSLLIPVTLVMGLVGLASFFWSLRNGQYEDLEGDAERILYDEDDRPLPSRTYKSPKEPTP</sequence>
<keyword evidence="4" id="KW-1185">Reference proteome</keyword>
<comment type="caution">
    <text evidence="3">The sequence shown here is derived from an EMBL/GenBank/DDBJ whole genome shotgun (WGS) entry which is preliminary data.</text>
</comment>
<name>A0ABV6CKY2_9RHOB</name>
<dbReference type="Proteomes" id="UP001589795">
    <property type="component" value="Unassembled WGS sequence"/>
</dbReference>
<reference evidence="3 4" key="1">
    <citation type="submission" date="2024-09" db="EMBL/GenBank/DDBJ databases">
        <authorList>
            <person name="Sun Q."/>
            <person name="Mori K."/>
        </authorList>
    </citation>
    <scope>NUCLEOTIDE SEQUENCE [LARGE SCALE GENOMIC DNA]</scope>
    <source>
        <strain evidence="3 4">CCM 7904</strain>
    </source>
</reference>
<dbReference type="Pfam" id="PF03597">
    <property type="entry name" value="FixS"/>
    <property type="match status" value="1"/>
</dbReference>
<dbReference type="EMBL" id="JBHLWQ010000132">
    <property type="protein sequence ID" value="MFC0201408.1"/>
    <property type="molecule type" value="Genomic_DNA"/>
</dbReference>
<dbReference type="InterPro" id="IPR004714">
    <property type="entry name" value="Cyt_oxidase_maturation_cbb3"/>
</dbReference>
<dbReference type="PANTHER" id="PTHR41532:SF1">
    <property type="entry name" value="FIXS PROTEIN"/>
    <property type="match status" value="1"/>
</dbReference>
<feature type="region of interest" description="Disordered" evidence="1">
    <location>
        <begin position="42"/>
        <end position="63"/>
    </location>
</feature>
<feature type="transmembrane region" description="Helical" evidence="2">
    <location>
        <begin position="6"/>
        <end position="26"/>
    </location>
</feature>
<protein>
    <submittedName>
        <fullName evidence="3">Cbb3-type cytochrome oxidase assembly protein CcoS</fullName>
    </submittedName>
</protein>
<keyword evidence="2" id="KW-0812">Transmembrane</keyword>
<proteinExistence type="predicted"/>
<keyword evidence="2" id="KW-0472">Membrane</keyword>
<gene>
    <name evidence="3" type="primary">ccoS</name>
    <name evidence="3" type="ORF">ACFFIZ_14095</name>
</gene>
<dbReference type="RefSeq" id="WP_265508676.1">
    <property type="nucleotide sequence ID" value="NZ_JAOTBE010000099.1"/>
</dbReference>
<evidence type="ECO:0000313" key="4">
    <source>
        <dbReference type="Proteomes" id="UP001589795"/>
    </source>
</evidence>
<accession>A0ABV6CKY2</accession>
<keyword evidence="2" id="KW-1133">Transmembrane helix</keyword>
<dbReference type="PANTHER" id="PTHR41532">
    <property type="entry name" value="FIXS PROTEIN"/>
    <property type="match status" value="1"/>
</dbReference>
<evidence type="ECO:0000256" key="2">
    <source>
        <dbReference type="SAM" id="Phobius"/>
    </source>
</evidence>
<evidence type="ECO:0000313" key="3">
    <source>
        <dbReference type="EMBL" id="MFC0201408.1"/>
    </source>
</evidence>
<organism evidence="3 4">
    <name type="scientific">Paracoccus rhizosphaerae</name>
    <dbReference type="NCBI Taxonomy" id="1133347"/>
    <lineage>
        <taxon>Bacteria</taxon>
        <taxon>Pseudomonadati</taxon>
        <taxon>Pseudomonadota</taxon>
        <taxon>Alphaproteobacteria</taxon>
        <taxon>Rhodobacterales</taxon>
        <taxon>Paracoccaceae</taxon>
        <taxon>Paracoccus</taxon>
    </lineage>
</organism>
<dbReference type="NCBIfam" id="TIGR00847">
    <property type="entry name" value="ccoS"/>
    <property type="match status" value="1"/>
</dbReference>